<gene>
    <name evidence="2" type="ORF">M431DRAFT_443708</name>
</gene>
<reference evidence="2 3" key="1">
    <citation type="submission" date="2016-07" db="EMBL/GenBank/DDBJ databases">
        <title>Multiple horizontal gene transfer events from other fungi enriched the ability of initially mycotrophic Trichoderma (Ascomycota) to feed on dead plant biomass.</title>
        <authorList>
            <consortium name="DOE Joint Genome Institute"/>
            <person name="Aerts A."/>
            <person name="Atanasova L."/>
            <person name="Chenthamara K."/>
            <person name="Zhang J."/>
            <person name="Grujic M."/>
            <person name="Henrissat B."/>
            <person name="Kuo A."/>
            <person name="Salamov A."/>
            <person name="Lipzen A."/>
            <person name="Labutti K."/>
            <person name="Barry K."/>
            <person name="Miao Y."/>
            <person name="Rahimi M.J."/>
            <person name="Shen Q."/>
            <person name="Grigoriev I.V."/>
            <person name="Kubicek C.P."/>
            <person name="Druzhinina I.S."/>
        </authorList>
    </citation>
    <scope>NUCLEOTIDE SEQUENCE [LARGE SCALE GENOMIC DNA]</scope>
    <source>
        <strain evidence="2 3">CBS 226.95</strain>
    </source>
</reference>
<organism evidence="2 3">
    <name type="scientific">Trichoderma harzianum CBS 226.95</name>
    <dbReference type="NCBI Taxonomy" id="983964"/>
    <lineage>
        <taxon>Eukaryota</taxon>
        <taxon>Fungi</taxon>
        <taxon>Dikarya</taxon>
        <taxon>Ascomycota</taxon>
        <taxon>Pezizomycotina</taxon>
        <taxon>Sordariomycetes</taxon>
        <taxon>Hypocreomycetidae</taxon>
        <taxon>Hypocreales</taxon>
        <taxon>Hypocreaceae</taxon>
        <taxon>Trichoderma</taxon>
    </lineage>
</organism>
<dbReference type="RefSeq" id="XP_024773421.1">
    <property type="nucleotide sequence ID" value="XM_024915220.1"/>
</dbReference>
<feature type="chain" id="PRO_5015749259" evidence="1">
    <location>
        <begin position="19"/>
        <end position="109"/>
    </location>
</feature>
<dbReference type="EMBL" id="KZ679681">
    <property type="protein sequence ID" value="PTB53744.1"/>
    <property type="molecule type" value="Genomic_DNA"/>
</dbReference>
<dbReference type="AlphaFoldDB" id="A0A2T4A9H3"/>
<keyword evidence="3" id="KW-1185">Reference proteome</keyword>
<protein>
    <submittedName>
        <fullName evidence="2">Uncharacterized protein</fullName>
    </submittedName>
</protein>
<sequence length="109" mass="12206">MLWTSNFTMAFFNFEIAALHSTIQLCGNANMEKREKCCSLHWNCRVMDSLLWTNGKSCIVKGGGGGRTRPLQEIRPFHNAVVCSPEAVELITSTKHSIHPSTWHTIDAS</sequence>
<dbReference type="Proteomes" id="UP000241690">
    <property type="component" value="Unassembled WGS sequence"/>
</dbReference>
<feature type="signal peptide" evidence="1">
    <location>
        <begin position="1"/>
        <end position="18"/>
    </location>
</feature>
<evidence type="ECO:0000256" key="1">
    <source>
        <dbReference type="SAM" id="SignalP"/>
    </source>
</evidence>
<keyword evidence="1" id="KW-0732">Signal</keyword>
<dbReference type="GeneID" id="36623787"/>
<evidence type="ECO:0000313" key="2">
    <source>
        <dbReference type="EMBL" id="PTB53744.1"/>
    </source>
</evidence>
<name>A0A2T4A9H3_TRIHA</name>
<evidence type="ECO:0000313" key="3">
    <source>
        <dbReference type="Proteomes" id="UP000241690"/>
    </source>
</evidence>
<proteinExistence type="predicted"/>
<accession>A0A2T4A9H3</accession>